<dbReference type="SUPFAM" id="SSF81452">
    <property type="entry name" value="Cytochrome c oxidase subunit III-like"/>
    <property type="match status" value="1"/>
</dbReference>
<evidence type="ECO:0000256" key="6">
    <source>
        <dbReference type="ARBA" id="ARBA00023136"/>
    </source>
</evidence>
<name>A0A178YRN9_SINSA</name>
<dbReference type="PANTHER" id="PTHR11403:SF2">
    <property type="entry name" value="CYTOCHROME BO(3) UBIQUINOL OXIDASE SUBUNIT 3"/>
    <property type="match status" value="1"/>
</dbReference>
<dbReference type="GO" id="GO:0004129">
    <property type="term" value="F:cytochrome-c oxidase activity"/>
    <property type="evidence" value="ECO:0007669"/>
    <property type="project" value="InterPro"/>
</dbReference>
<evidence type="ECO:0000256" key="8">
    <source>
        <dbReference type="SAM" id="Phobius"/>
    </source>
</evidence>
<keyword evidence="5 8" id="KW-1133">Transmembrane helix</keyword>
<dbReference type="EMBL" id="LNQB01000040">
    <property type="protein sequence ID" value="OAP50272.1"/>
    <property type="molecule type" value="Genomic_DNA"/>
</dbReference>
<dbReference type="GO" id="GO:0019646">
    <property type="term" value="P:aerobic electron transport chain"/>
    <property type="evidence" value="ECO:0007669"/>
    <property type="project" value="InterPro"/>
</dbReference>
<dbReference type="RefSeq" id="WP_066868163.1">
    <property type="nucleotide sequence ID" value="NZ_LNQB01000040.1"/>
</dbReference>
<feature type="transmembrane region" description="Helical" evidence="8">
    <location>
        <begin position="132"/>
        <end position="156"/>
    </location>
</feature>
<dbReference type="PROSITE" id="PS50253">
    <property type="entry name" value="COX3"/>
    <property type="match status" value="1"/>
</dbReference>
<keyword evidence="6 8" id="KW-0472">Membrane</keyword>
<comment type="similarity">
    <text evidence="2 7">Belongs to the cytochrome c oxidase subunit 3 family.</text>
</comment>
<evidence type="ECO:0000256" key="2">
    <source>
        <dbReference type="ARBA" id="ARBA00010581"/>
    </source>
</evidence>
<keyword evidence="3" id="KW-1003">Cell membrane</keyword>
<feature type="transmembrane region" description="Helical" evidence="8">
    <location>
        <begin position="21"/>
        <end position="50"/>
    </location>
</feature>
<comment type="caution">
    <text evidence="10">The sequence shown here is derived from an EMBL/GenBank/DDBJ whole genome shotgun (WGS) entry which is preliminary data.</text>
</comment>
<evidence type="ECO:0000313" key="10">
    <source>
        <dbReference type="EMBL" id="OAP50272.1"/>
    </source>
</evidence>
<dbReference type="InterPro" id="IPR013833">
    <property type="entry name" value="Cyt_c_oxidase_su3_a-hlx"/>
</dbReference>
<proteinExistence type="inferred from homology"/>
<evidence type="ECO:0000256" key="1">
    <source>
        <dbReference type="ARBA" id="ARBA00004651"/>
    </source>
</evidence>
<organism evidence="10 11">
    <name type="scientific">Sinorhizobium saheli</name>
    <dbReference type="NCBI Taxonomy" id="36856"/>
    <lineage>
        <taxon>Bacteria</taxon>
        <taxon>Pseudomonadati</taxon>
        <taxon>Pseudomonadota</taxon>
        <taxon>Alphaproteobacteria</taxon>
        <taxon>Hyphomicrobiales</taxon>
        <taxon>Rhizobiaceae</taxon>
        <taxon>Sinorhizobium/Ensifer group</taxon>
        <taxon>Sinorhizobium</taxon>
    </lineage>
</organism>
<dbReference type="Pfam" id="PF00510">
    <property type="entry name" value="COX3"/>
    <property type="match status" value="1"/>
</dbReference>
<evidence type="ECO:0000256" key="3">
    <source>
        <dbReference type="ARBA" id="ARBA00022475"/>
    </source>
</evidence>
<dbReference type="Gene3D" id="1.20.120.80">
    <property type="entry name" value="Cytochrome c oxidase, subunit III, four-helix bundle"/>
    <property type="match status" value="1"/>
</dbReference>
<keyword evidence="11" id="KW-1185">Reference proteome</keyword>
<dbReference type="PANTHER" id="PTHR11403">
    <property type="entry name" value="CYTOCHROME C OXIDASE SUBUNIT III"/>
    <property type="match status" value="1"/>
</dbReference>
<evidence type="ECO:0000256" key="7">
    <source>
        <dbReference type="RuleBase" id="RU003376"/>
    </source>
</evidence>
<protein>
    <submittedName>
        <fullName evidence="10">Cytochrome C oxidase subunit III</fullName>
    </submittedName>
</protein>
<dbReference type="OrthoDB" id="7470475at2"/>
<evidence type="ECO:0000313" key="11">
    <source>
        <dbReference type="Proteomes" id="UP000078507"/>
    </source>
</evidence>
<dbReference type="GO" id="GO:0005886">
    <property type="term" value="C:plasma membrane"/>
    <property type="evidence" value="ECO:0007669"/>
    <property type="project" value="UniProtKB-SubCell"/>
</dbReference>
<evidence type="ECO:0000259" key="9">
    <source>
        <dbReference type="PROSITE" id="PS50253"/>
    </source>
</evidence>
<feature type="domain" description="Heme-copper oxidase subunit III family profile" evidence="9">
    <location>
        <begin position="1"/>
        <end position="197"/>
    </location>
</feature>
<feature type="transmembrane region" description="Helical" evidence="8">
    <location>
        <begin position="176"/>
        <end position="195"/>
    </location>
</feature>
<feature type="transmembrane region" description="Helical" evidence="8">
    <location>
        <begin position="95"/>
        <end position="112"/>
    </location>
</feature>
<sequence length="198" mass="22507">MEHRVVRDLSDLPSYAFGPRMTMWWGTLSFCLLEGTGFALALGGYLYLAFVNPDWPLGPPPPLFWSGIFTLLMLASLVPNFVIERAARGENLFRVRLLLVVMSAAGLLVTGARVMEFAVLPVRWDFNAYGSLLWVILGLHAAHLVTDVVDTVIVTVLMFTRHGFGRRFSDVEDNAFYWNFVVLSWLPTYFVLYWVPRL</sequence>
<dbReference type="InterPro" id="IPR000298">
    <property type="entry name" value="Cyt_c_oxidase-like_su3"/>
</dbReference>
<keyword evidence="4 7" id="KW-0812">Transmembrane</keyword>
<feature type="transmembrane region" description="Helical" evidence="8">
    <location>
        <begin position="62"/>
        <end position="83"/>
    </location>
</feature>
<evidence type="ECO:0000256" key="4">
    <source>
        <dbReference type="ARBA" id="ARBA00022692"/>
    </source>
</evidence>
<dbReference type="Proteomes" id="UP000078507">
    <property type="component" value="Unassembled WGS sequence"/>
</dbReference>
<accession>A0A178YRN9</accession>
<reference evidence="10 11" key="1">
    <citation type="submission" date="2015-11" db="EMBL/GenBank/DDBJ databases">
        <title>Ensifer anhuiense sp. nov., an effective nitrogen fixation bacterium with Glycine soja.</title>
        <authorList>
            <person name="Yan H."/>
            <person name="Chen W."/>
        </authorList>
    </citation>
    <scope>NUCLEOTIDE SEQUENCE [LARGE SCALE GENOMIC DNA]</scope>
    <source>
        <strain evidence="10 11">LMG 7837</strain>
    </source>
</reference>
<dbReference type="AlphaFoldDB" id="A0A178YRN9"/>
<dbReference type="STRING" id="36856.ATB98_05475"/>
<dbReference type="InterPro" id="IPR024791">
    <property type="entry name" value="Cyt_c/ubiquinol_Oxase_su3"/>
</dbReference>
<evidence type="ECO:0000256" key="5">
    <source>
        <dbReference type="ARBA" id="ARBA00022989"/>
    </source>
</evidence>
<gene>
    <name evidence="10" type="ORF">ATB98_05475</name>
</gene>
<comment type="subcellular location">
    <subcellularLocation>
        <location evidence="1 7">Cell membrane</location>
        <topology evidence="1 7">Multi-pass membrane protein</topology>
    </subcellularLocation>
</comment>
<dbReference type="InterPro" id="IPR035973">
    <property type="entry name" value="Cyt_c_oxidase_su3-like_sf"/>
</dbReference>